<feature type="region of interest" description="Flexible loop" evidence="10">
    <location>
        <begin position="100"/>
        <end position="110"/>
    </location>
</feature>
<dbReference type="Proteomes" id="UP001138921">
    <property type="component" value="Unassembled WGS sequence"/>
</dbReference>
<comment type="catalytic activity">
    <reaction evidence="10">
        <text>L-methionine + ATP + H2O = S-adenosyl-L-methionine + phosphate + diphosphate</text>
        <dbReference type="Rhea" id="RHEA:21080"/>
        <dbReference type="ChEBI" id="CHEBI:15377"/>
        <dbReference type="ChEBI" id="CHEBI:30616"/>
        <dbReference type="ChEBI" id="CHEBI:33019"/>
        <dbReference type="ChEBI" id="CHEBI:43474"/>
        <dbReference type="ChEBI" id="CHEBI:57844"/>
        <dbReference type="ChEBI" id="CHEBI:59789"/>
        <dbReference type="EC" id="2.5.1.6"/>
    </reaction>
</comment>
<dbReference type="InterPro" id="IPR022631">
    <property type="entry name" value="ADOMET_SYNTHASE_CS"/>
</dbReference>
<dbReference type="AlphaFoldDB" id="A0A9X1AHP5"/>
<feature type="domain" description="S-adenosylmethionine synthetase central" evidence="14">
    <location>
        <begin position="117"/>
        <end position="234"/>
    </location>
</feature>
<evidence type="ECO:0000256" key="9">
    <source>
        <dbReference type="ARBA" id="ARBA00022958"/>
    </source>
</evidence>
<dbReference type="GO" id="GO:0005524">
    <property type="term" value="F:ATP binding"/>
    <property type="evidence" value="ECO:0007669"/>
    <property type="project" value="UniProtKB-UniRule"/>
</dbReference>
<organism evidence="16 17">
    <name type="scientific">Aminobacter anthyllidis</name>
    <dbReference type="NCBI Taxonomy" id="1035067"/>
    <lineage>
        <taxon>Bacteria</taxon>
        <taxon>Pseudomonadati</taxon>
        <taxon>Pseudomonadota</taxon>
        <taxon>Alphaproteobacteria</taxon>
        <taxon>Hyphomicrobiales</taxon>
        <taxon>Phyllobacteriaceae</taxon>
        <taxon>Aminobacter</taxon>
    </lineage>
</organism>
<feature type="domain" description="S-adenosylmethionine synthetase C-terminal" evidence="15">
    <location>
        <begin position="236"/>
        <end position="375"/>
    </location>
</feature>
<evidence type="ECO:0000259" key="13">
    <source>
        <dbReference type="Pfam" id="PF00438"/>
    </source>
</evidence>
<feature type="binding site" evidence="10">
    <location>
        <position position="242"/>
    </location>
    <ligand>
        <name>ATP</name>
        <dbReference type="ChEBI" id="CHEBI:30616"/>
        <note>ligand shared between two neighboring subunits</note>
    </ligand>
</feature>
<evidence type="ECO:0000259" key="15">
    <source>
        <dbReference type="Pfam" id="PF02773"/>
    </source>
</evidence>
<accession>A0A9X1AHP5</accession>
<comment type="function">
    <text evidence="10">Catalyzes the formation of S-adenosylmethionine (AdoMet) from methionine and ATP. The overall synthetic reaction is composed of two sequential steps, AdoMet formation and the subsequent tripolyphosphate hydrolysis which occurs prior to release of AdoMet from the enzyme.</text>
</comment>
<dbReference type="SUPFAM" id="SSF55973">
    <property type="entry name" value="S-adenosylmethionine synthetase"/>
    <property type="match status" value="3"/>
</dbReference>
<feature type="binding site" evidence="10">
    <location>
        <position position="18"/>
    </location>
    <ligand>
        <name>Mg(2+)</name>
        <dbReference type="ChEBI" id="CHEBI:18420"/>
    </ligand>
</feature>
<comment type="caution">
    <text evidence="16">The sequence shown here is derived from an EMBL/GenBank/DDBJ whole genome shotgun (WGS) entry which is preliminary data.</text>
</comment>
<feature type="binding site" evidence="10">
    <location>
        <position position="269"/>
    </location>
    <ligand>
        <name>ATP</name>
        <dbReference type="ChEBI" id="CHEBI:30616"/>
        <note>ligand shared between two neighboring subunits</note>
    </ligand>
</feature>
<keyword evidence="4 10" id="KW-0808">Transferase</keyword>
<dbReference type="PANTHER" id="PTHR11964">
    <property type="entry name" value="S-ADENOSYLMETHIONINE SYNTHETASE"/>
    <property type="match status" value="1"/>
</dbReference>
<keyword evidence="7 10" id="KW-0067">ATP-binding</keyword>
<dbReference type="InterPro" id="IPR022628">
    <property type="entry name" value="S-AdoMet_synt_N"/>
</dbReference>
<feature type="binding site" evidence="10">
    <location>
        <position position="44"/>
    </location>
    <ligand>
        <name>K(+)</name>
        <dbReference type="ChEBI" id="CHEBI:29103"/>
    </ligand>
</feature>
<feature type="binding site" description="in other chain" evidence="10">
    <location>
        <begin position="248"/>
        <end position="249"/>
    </location>
    <ligand>
        <name>ATP</name>
        <dbReference type="ChEBI" id="CHEBI:30616"/>
        <note>ligand shared between two neighboring subunits</note>
    </ligand>
</feature>
<reference evidence="16" key="2">
    <citation type="submission" date="2021-03" db="EMBL/GenBank/DDBJ databases">
        <authorList>
            <person name="Artuso I."/>
            <person name="Turrini P."/>
            <person name="Pirolo M."/>
            <person name="Lugli G.A."/>
            <person name="Ventura M."/>
            <person name="Visca P."/>
        </authorList>
    </citation>
    <scope>NUCLEOTIDE SEQUENCE</scope>
    <source>
        <strain evidence="16">LMG 26462</strain>
    </source>
</reference>
<dbReference type="RefSeq" id="WP_214393616.1">
    <property type="nucleotide sequence ID" value="NZ_JAFLWW010000014.1"/>
</dbReference>
<dbReference type="FunFam" id="3.30.300.10:FF:000003">
    <property type="entry name" value="S-adenosylmethionine synthase"/>
    <property type="match status" value="1"/>
</dbReference>
<evidence type="ECO:0000256" key="1">
    <source>
        <dbReference type="ARBA" id="ARBA00005224"/>
    </source>
</evidence>
<dbReference type="HAMAP" id="MF_00086">
    <property type="entry name" value="S_AdoMet_synth1"/>
    <property type="match status" value="1"/>
</dbReference>
<comment type="cofactor">
    <cofactor evidence="10">
        <name>Mg(2+)</name>
        <dbReference type="ChEBI" id="CHEBI:18420"/>
    </cofactor>
    <text evidence="10">Binds 2 divalent ions per subunit.</text>
</comment>
<dbReference type="Gene3D" id="3.30.300.10">
    <property type="match status" value="3"/>
</dbReference>
<feature type="binding site" description="in other chain" evidence="10">
    <location>
        <begin position="167"/>
        <end position="169"/>
    </location>
    <ligand>
        <name>ATP</name>
        <dbReference type="ChEBI" id="CHEBI:30616"/>
        <note>ligand shared between two neighboring subunits</note>
    </ligand>
</feature>
<comment type="subunit">
    <text evidence="10">Homotetramer; dimer of dimers.</text>
</comment>
<dbReference type="InterPro" id="IPR022629">
    <property type="entry name" value="S-AdoMet_synt_central"/>
</dbReference>
<feature type="binding site" description="in other chain" evidence="10">
    <location>
        <begin position="233"/>
        <end position="234"/>
    </location>
    <ligand>
        <name>ATP</name>
        <dbReference type="ChEBI" id="CHEBI:30616"/>
        <note>ligand shared between two neighboring subunits</note>
    </ligand>
</feature>
<dbReference type="GO" id="GO:0005737">
    <property type="term" value="C:cytoplasm"/>
    <property type="evidence" value="ECO:0007669"/>
    <property type="project" value="UniProtKB-SubCell"/>
</dbReference>
<evidence type="ECO:0000256" key="2">
    <source>
        <dbReference type="ARBA" id="ARBA00009685"/>
    </source>
</evidence>
<sequence>MTRQFVFSSESVGAGHPDKMADNISDAVLDAILRTDPKARVACETLVKTGMVVLAGEITSHAQIDYSQVARDTILDIGYDDDAIGFDGRRCAVVLALTEQSPDISQGVDEGRGQDLEQGAGDQGLMFGFACNETDTLMPLPIQLAHHLTKRQAEVRKTGQLGWLRPDVKSQVSVRYEGLRPLALDTIVLSTQHDAAVSQDTVREGVIEEIIKPVLPTHLDTSEIRFLVNPTGRFVVGGPAGDCGLTGRKIIVDSYGGTGRHGGGAFSGKDPSKVDRSAAYAARYVAKNIVASGLAEVCEVQLAYAIGVASPVSVMVNTFGTARIEEKRIECLVLELFDLRPKGIIKMLDLLRPIYRKTATYGHFGREEPEFTWEKTDRADDLLRGAGPAAA</sequence>
<feature type="domain" description="S-adenosylmethionine synthetase N-terminal" evidence="13">
    <location>
        <begin position="5"/>
        <end position="102"/>
    </location>
</feature>
<dbReference type="PROSITE" id="PS00376">
    <property type="entry name" value="ADOMET_SYNTHASE_1"/>
    <property type="match status" value="1"/>
</dbReference>
<keyword evidence="10" id="KW-0963">Cytoplasm</keyword>
<comment type="pathway">
    <text evidence="1 10">Amino-acid biosynthesis; S-adenosyl-L-methionine biosynthesis; S-adenosyl-L-methionine from L-methionine: step 1/1.</text>
</comment>
<name>A0A9X1AHP5_9HYPH</name>
<keyword evidence="6 10" id="KW-0547">Nucleotide-binding</keyword>
<proteinExistence type="inferred from homology"/>
<evidence type="ECO:0000256" key="5">
    <source>
        <dbReference type="ARBA" id="ARBA00022723"/>
    </source>
</evidence>
<dbReference type="GO" id="GO:0006730">
    <property type="term" value="P:one-carbon metabolic process"/>
    <property type="evidence" value="ECO:0007669"/>
    <property type="project" value="UniProtKB-KW"/>
</dbReference>
<evidence type="ECO:0000256" key="6">
    <source>
        <dbReference type="ARBA" id="ARBA00022741"/>
    </source>
</evidence>
<evidence type="ECO:0000256" key="8">
    <source>
        <dbReference type="ARBA" id="ARBA00022842"/>
    </source>
</evidence>
<gene>
    <name evidence="10" type="primary">metK</name>
    <name evidence="16" type="ORF">J1C56_30090</name>
</gene>
<dbReference type="Pfam" id="PF02772">
    <property type="entry name" value="S-AdoMet_synt_M"/>
    <property type="match status" value="1"/>
</dbReference>
<dbReference type="GO" id="GO:0004478">
    <property type="term" value="F:methionine adenosyltransferase activity"/>
    <property type="evidence" value="ECO:0007669"/>
    <property type="project" value="UniProtKB-UniRule"/>
</dbReference>
<comment type="similarity">
    <text evidence="2 10 12">Belongs to the AdoMet synthase family.</text>
</comment>
<comment type="subcellular location">
    <subcellularLocation>
        <location evidence="10 11">Cytoplasm</location>
    </subcellularLocation>
</comment>
<feature type="binding site" description="in other chain" evidence="10">
    <location>
        <position position="273"/>
    </location>
    <ligand>
        <name>L-methionine</name>
        <dbReference type="ChEBI" id="CHEBI:57844"/>
        <note>ligand shared between two neighboring subunits</note>
    </ligand>
</feature>
<evidence type="ECO:0000256" key="12">
    <source>
        <dbReference type="RuleBase" id="RU004462"/>
    </source>
</evidence>
<dbReference type="GO" id="GO:0006556">
    <property type="term" value="P:S-adenosylmethionine biosynthetic process"/>
    <property type="evidence" value="ECO:0007669"/>
    <property type="project" value="UniProtKB-UniRule"/>
</dbReference>
<keyword evidence="8 10" id="KW-0460">Magnesium</keyword>
<reference evidence="16" key="1">
    <citation type="journal article" date="2021" name="Microorganisms">
        <title>Phylogenomic Reconstruction and Metabolic Potential of the Genus Aminobacter.</title>
        <authorList>
            <person name="Artuso I."/>
            <person name="Turrini P."/>
            <person name="Pirolo M."/>
            <person name="Lugli G.A."/>
            <person name="Ventura M."/>
            <person name="Visca P."/>
        </authorList>
    </citation>
    <scope>NUCLEOTIDE SEQUENCE</scope>
    <source>
        <strain evidence="16">LMG 26462</strain>
    </source>
</reference>
<comment type="cofactor">
    <cofactor evidence="10">
        <name>K(+)</name>
        <dbReference type="ChEBI" id="CHEBI:29103"/>
    </cofactor>
    <text evidence="10">Binds 1 potassium ion per subunit.</text>
</comment>
<evidence type="ECO:0000256" key="11">
    <source>
        <dbReference type="RuleBase" id="RU000542"/>
    </source>
</evidence>
<evidence type="ECO:0000256" key="3">
    <source>
        <dbReference type="ARBA" id="ARBA00022563"/>
    </source>
</evidence>
<dbReference type="EMBL" id="JAFLWW010000014">
    <property type="protein sequence ID" value="MBT1159808.1"/>
    <property type="molecule type" value="Genomic_DNA"/>
</dbReference>
<feature type="binding site" description="in other chain" evidence="10">
    <location>
        <position position="100"/>
    </location>
    <ligand>
        <name>L-methionine</name>
        <dbReference type="ChEBI" id="CHEBI:57844"/>
        <note>ligand shared between two neighboring subunits</note>
    </ligand>
</feature>
<dbReference type="InterPro" id="IPR022636">
    <property type="entry name" value="S-AdoMet_synthetase_sfam"/>
</dbReference>
<dbReference type="Pfam" id="PF02773">
    <property type="entry name" value="S-AdoMet_synt_C"/>
    <property type="match status" value="1"/>
</dbReference>
<dbReference type="CDD" id="cd18079">
    <property type="entry name" value="S-AdoMet_synt"/>
    <property type="match status" value="1"/>
</dbReference>
<feature type="binding site" evidence="10">
    <location>
        <position position="265"/>
    </location>
    <ligand>
        <name>ATP</name>
        <dbReference type="ChEBI" id="CHEBI:30616"/>
        <note>ligand shared between two neighboring subunits</note>
    </ligand>
</feature>
<feature type="binding site" evidence="10">
    <location>
        <position position="242"/>
    </location>
    <ligand>
        <name>L-methionine</name>
        <dbReference type="ChEBI" id="CHEBI:57844"/>
        <note>ligand shared between two neighboring subunits</note>
    </ligand>
</feature>
<keyword evidence="17" id="KW-1185">Reference proteome</keyword>
<protein>
    <recommendedName>
        <fullName evidence="10">S-adenosylmethionine synthase</fullName>
        <shortName evidence="10">AdoMet synthase</shortName>
        <ecNumber evidence="10">2.5.1.6</ecNumber>
    </recommendedName>
    <alternativeName>
        <fullName evidence="10">MAT</fullName>
    </alternativeName>
    <alternativeName>
        <fullName evidence="10">Methionine adenosyltransferase</fullName>
    </alternativeName>
</protein>
<feature type="binding site" description="in other chain" evidence="10">
    <location>
        <position position="16"/>
    </location>
    <ligand>
        <name>ATP</name>
        <dbReference type="ChEBI" id="CHEBI:30616"/>
        <note>ligand shared between two neighboring subunits</note>
    </ligand>
</feature>
<keyword evidence="5 10" id="KW-0479">Metal-binding</keyword>
<feature type="binding site" description="in other chain" evidence="10">
    <location>
        <position position="57"/>
    </location>
    <ligand>
        <name>L-methionine</name>
        <dbReference type="ChEBI" id="CHEBI:57844"/>
        <note>ligand shared between two neighboring subunits</note>
    </ligand>
</feature>
<evidence type="ECO:0000256" key="7">
    <source>
        <dbReference type="ARBA" id="ARBA00022840"/>
    </source>
</evidence>
<dbReference type="InterPro" id="IPR002133">
    <property type="entry name" value="S-AdoMet_synthetase"/>
</dbReference>
<keyword evidence="3 10" id="KW-0554">One-carbon metabolism</keyword>
<dbReference type="InterPro" id="IPR022630">
    <property type="entry name" value="S-AdoMet_synt_C"/>
</dbReference>
<evidence type="ECO:0000256" key="10">
    <source>
        <dbReference type="HAMAP-Rule" id="MF_00086"/>
    </source>
</evidence>
<dbReference type="NCBIfam" id="TIGR01034">
    <property type="entry name" value="metK"/>
    <property type="match status" value="1"/>
</dbReference>
<evidence type="ECO:0000256" key="4">
    <source>
        <dbReference type="ARBA" id="ARBA00022679"/>
    </source>
</evidence>
<dbReference type="PROSITE" id="PS00377">
    <property type="entry name" value="ADOMET_SYNTHASE_2"/>
    <property type="match status" value="1"/>
</dbReference>
<keyword evidence="9 10" id="KW-0630">Potassium</keyword>
<evidence type="ECO:0000313" key="16">
    <source>
        <dbReference type="EMBL" id="MBT1159808.1"/>
    </source>
</evidence>
<evidence type="ECO:0000313" key="17">
    <source>
        <dbReference type="Proteomes" id="UP001138921"/>
    </source>
</evidence>
<dbReference type="Pfam" id="PF00438">
    <property type="entry name" value="S-AdoMet_synt_N"/>
    <property type="match status" value="1"/>
</dbReference>
<evidence type="ECO:0000259" key="14">
    <source>
        <dbReference type="Pfam" id="PF02772"/>
    </source>
</evidence>
<dbReference type="EC" id="2.5.1.6" evidence="10"/>
<dbReference type="PIRSF" id="PIRSF000497">
    <property type="entry name" value="MAT"/>
    <property type="match status" value="1"/>
</dbReference>
<dbReference type="GO" id="GO:0000287">
    <property type="term" value="F:magnesium ion binding"/>
    <property type="evidence" value="ECO:0007669"/>
    <property type="project" value="UniProtKB-UniRule"/>
</dbReference>